<reference evidence="4 5" key="1">
    <citation type="submission" date="2019-08" db="EMBL/GenBank/DDBJ databases">
        <title>Draft genome sequences of two oriental melons (Cucumis melo L. var makuwa).</title>
        <authorList>
            <person name="Kwon S.-Y."/>
        </authorList>
    </citation>
    <scope>NUCLEOTIDE SEQUENCE [LARGE SCALE GENOMIC DNA]</scope>
    <source>
        <strain evidence="5">cv. Chang Bougi</strain>
        <strain evidence="4">cv. SW 3</strain>
        <tissue evidence="3">Leaf</tissue>
    </source>
</reference>
<dbReference type="EMBL" id="SSTE01014401">
    <property type="protein sequence ID" value="KAA0045633.1"/>
    <property type="molecule type" value="Genomic_DNA"/>
</dbReference>
<dbReference type="Gene3D" id="3.30.420.10">
    <property type="entry name" value="Ribonuclease H-like superfamily/Ribonuclease H"/>
    <property type="match status" value="1"/>
</dbReference>
<dbReference type="Proteomes" id="UP000321393">
    <property type="component" value="Unassembled WGS sequence"/>
</dbReference>
<dbReference type="AlphaFoldDB" id="A0A5D3BUZ1"/>
<protein>
    <submittedName>
        <fullName evidence="3">Retrovirus-related Pol polyprotein from transposon TNT 1-94</fullName>
    </submittedName>
</protein>
<feature type="region of interest" description="Disordered" evidence="1">
    <location>
        <begin position="200"/>
        <end position="272"/>
    </location>
</feature>
<accession>A0A5D3BUZ1</accession>
<proteinExistence type="predicted"/>
<organism evidence="3 5">
    <name type="scientific">Cucumis melo var. makuwa</name>
    <name type="common">Oriental melon</name>
    <dbReference type="NCBI Taxonomy" id="1194695"/>
    <lineage>
        <taxon>Eukaryota</taxon>
        <taxon>Viridiplantae</taxon>
        <taxon>Streptophyta</taxon>
        <taxon>Embryophyta</taxon>
        <taxon>Tracheophyta</taxon>
        <taxon>Spermatophyta</taxon>
        <taxon>Magnoliopsida</taxon>
        <taxon>eudicotyledons</taxon>
        <taxon>Gunneridae</taxon>
        <taxon>Pentapetalae</taxon>
        <taxon>rosids</taxon>
        <taxon>fabids</taxon>
        <taxon>Cucurbitales</taxon>
        <taxon>Cucurbitaceae</taxon>
        <taxon>Benincaseae</taxon>
        <taxon>Cucumis</taxon>
    </lineage>
</organism>
<feature type="compositionally biased region" description="Basic and acidic residues" evidence="1">
    <location>
        <begin position="228"/>
        <end position="245"/>
    </location>
</feature>
<dbReference type="SUPFAM" id="SSF53098">
    <property type="entry name" value="Ribonuclease H-like"/>
    <property type="match status" value="1"/>
</dbReference>
<evidence type="ECO:0000313" key="4">
    <source>
        <dbReference type="Proteomes" id="UP000321393"/>
    </source>
</evidence>
<sequence>MPNEDLLQDPSSSSCIQNAKEAQSQSSCFSPQLSVDQNQGIFYVPDFSFNILSKSAITRDFSVNVQFHTNTSIIREKYTLKKISSAKLLHGNVHPRFSNHSYYRFIDMDIWGPFPTRTNAGYSYFLTIVDDATCYAWVFMLKRRSDVAFITPQHKGIKAYKLYDIEQQKFFISRDVFHEGIFPFHNKPTVDPRPGFSLPKPFHDCNVHDPNSTQPDAIDSTNQPNTSDRTHSSRPNCEEFAHDTVPEQCESSHNQQQDPSENVNEEVQPSTI</sequence>
<dbReference type="Proteomes" id="UP000321947">
    <property type="component" value="Unassembled WGS sequence"/>
</dbReference>
<dbReference type="EMBL" id="SSTD01015500">
    <property type="protein sequence ID" value="TYK02622.1"/>
    <property type="molecule type" value="Genomic_DNA"/>
</dbReference>
<dbReference type="GO" id="GO:0003676">
    <property type="term" value="F:nucleic acid binding"/>
    <property type="evidence" value="ECO:0007669"/>
    <property type="project" value="InterPro"/>
</dbReference>
<evidence type="ECO:0000313" key="2">
    <source>
        <dbReference type="EMBL" id="KAA0045633.1"/>
    </source>
</evidence>
<name>A0A5D3BUZ1_CUCMM</name>
<comment type="caution">
    <text evidence="3">The sequence shown here is derived from an EMBL/GenBank/DDBJ whole genome shotgun (WGS) entry which is preliminary data.</text>
</comment>
<dbReference type="InterPro" id="IPR012337">
    <property type="entry name" value="RNaseH-like_sf"/>
</dbReference>
<evidence type="ECO:0000313" key="3">
    <source>
        <dbReference type="EMBL" id="TYK02622.1"/>
    </source>
</evidence>
<evidence type="ECO:0000256" key="1">
    <source>
        <dbReference type="SAM" id="MobiDB-lite"/>
    </source>
</evidence>
<feature type="compositionally biased region" description="Polar residues" evidence="1">
    <location>
        <begin position="209"/>
        <end position="227"/>
    </location>
</feature>
<dbReference type="InterPro" id="IPR036397">
    <property type="entry name" value="RNaseH_sf"/>
</dbReference>
<gene>
    <name evidence="3" type="ORF">E5676_scaffold280G00300</name>
    <name evidence="2" type="ORF">E6C27_scaffold243G001440</name>
</gene>
<evidence type="ECO:0000313" key="5">
    <source>
        <dbReference type="Proteomes" id="UP000321947"/>
    </source>
</evidence>
<feature type="compositionally biased region" description="Polar residues" evidence="1">
    <location>
        <begin position="249"/>
        <end position="272"/>
    </location>
</feature>